<gene>
    <name evidence="2" type="ORF">HGRIS_010091</name>
</gene>
<organism evidence="2 3">
    <name type="scientific">Hohenbuehelia grisea</name>
    <dbReference type="NCBI Taxonomy" id="104357"/>
    <lineage>
        <taxon>Eukaryota</taxon>
        <taxon>Fungi</taxon>
        <taxon>Dikarya</taxon>
        <taxon>Basidiomycota</taxon>
        <taxon>Agaricomycotina</taxon>
        <taxon>Agaricomycetes</taxon>
        <taxon>Agaricomycetidae</taxon>
        <taxon>Agaricales</taxon>
        <taxon>Pleurotineae</taxon>
        <taxon>Pleurotaceae</taxon>
        <taxon>Hohenbuehelia</taxon>
    </lineage>
</organism>
<proteinExistence type="predicted"/>
<dbReference type="InterPro" id="IPR011009">
    <property type="entry name" value="Kinase-like_dom_sf"/>
</dbReference>
<dbReference type="Proteomes" id="UP001556367">
    <property type="component" value="Unassembled WGS sequence"/>
</dbReference>
<comment type="caution">
    <text evidence="2">The sequence shown here is derived from an EMBL/GenBank/DDBJ whole genome shotgun (WGS) entry which is preliminary data.</text>
</comment>
<reference evidence="3" key="1">
    <citation type="submission" date="2024-06" db="EMBL/GenBank/DDBJ databases">
        <title>Multi-omics analyses provide insights into the biosynthesis of the anticancer antibiotic pleurotin in Hohenbuehelia grisea.</title>
        <authorList>
            <person name="Weaver J.A."/>
            <person name="Alberti F."/>
        </authorList>
    </citation>
    <scope>NUCLEOTIDE SEQUENCE [LARGE SCALE GENOMIC DNA]</scope>
    <source>
        <strain evidence="3">T-177</strain>
    </source>
</reference>
<evidence type="ECO:0000313" key="3">
    <source>
        <dbReference type="Proteomes" id="UP001556367"/>
    </source>
</evidence>
<dbReference type="EMBL" id="JASNQZ010000012">
    <property type="protein sequence ID" value="KAL0950090.1"/>
    <property type="molecule type" value="Genomic_DNA"/>
</dbReference>
<dbReference type="InterPro" id="IPR040976">
    <property type="entry name" value="Pkinase_fungal"/>
</dbReference>
<sequence length="373" mass="41959">MNIGVPVRRMLNPLNPLNPFDWKEDVSPVGTQMLGVPTLPDSFMIKCSHQRKDCISEVDVFLAAQGFIGVPRIITQYEPAAFEIPESKCPVLWKLHDELTEGLPSYKPRVHRHLIFESEGVRLSPRLTFRQVGYAMVHAMIGHCALFTEGKILHHDVSHENIIFLTGLSRSDRKIPSILSNVVSRNDCSAVLIDGDVAKKWRDNCPNSSDRSGTLPFLSRALTTTWVVRGSVLHTPIDDLESFILVLYYNALSWTSADQRTANEIVDWGCLNKQDLLTLSSVKQSIFLTWKDEAVESNLIVSDTVFGFYPLISAWTKEIHPIVQTAERFVRANQAPNEFEQLLEDAYVKMIRVGLDAAAKLADVVIDPDFTDV</sequence>
<feature type="domain" description="Fungal-type protein kinase" evidence="1">
    <location>
        <begin position="97"/>
        <end position="249"/>
    </location>
</feature>
<name>A0ABR3J375_9AGAR</name>
<evidence type="ECO:0000259" key="1">
    <source>
        <dbReference type="Pfam" id="PF17667"/>
    </source>
</evidence>
<accession>A0ABR3J375</accession>
<dbReference type="PANTHER" id="PTHR38248">
    <property type="entry name" value="FUNK1 6"/>
    <property type="match status" value="1"/>
</dbReference>
<dbReference type="SUPFAM" id="SSF56112">
    <property type="entry name" value="Protein kinase-like (PK-like)"/>
    <property type="match status" value="1"/>
</dbReference>
<keyword evidence="3" id="KW-1185">Reference proteome</keyword>
<dbReference type="Pfam" id="PF17667">
    <property type="entry name" value="Pkinase_fungal"/>
    <property type="match status" value="1"/>
</dbReference>
<protein>
    <recommendedName>
        <fullName evidence="1">Fungal-type protein kinase domain-containing protein</fullName>
    </recommendedName>
</protein>
<dbReference type="PANTHER" id="PTHR38248:SF2">
    <property type="entry name" value="FUNK1 11"/>
    <property type="match status" value="1"/>
</dbReference>
<evidence type="ECO:0000313" key="2">
    <source>
        <dbReference type="EMBL" id="KAL0950090.1"/>
    </source>
</evidence>